<evidence type="ECO:0000313" key="3">
    <source>
        <dbReference type="Proteomes" id="UP000683559"/>
    </source>
</evidence>
<feature type="chain" id="PRO_5045580929" description="EF-hand domain-containing protein" evidence="1">
    <location>
        <begin position="25"/>
        <end position="203"/>
    </location>
</feature>
<dbReference type="PROSITE" id="PS51257">
    <property type="entry name" value="PROKAR_LIPOPROTEIN"/>
    <property type="match status" value="1"/>
</dbReference>
<evidence type="ECO:0000313" key="2">
    <source>
        <dbReference type="EMBL" id="QXE91003.1"/>
    </source>
</evidence>
<keyword evidence="1" id="KW-0732">Signal</keyword>
<gene>
    <name evidence="2" type="ORF">KP001_00170</name>
</gene>
<keyword evidence="3" id="KW-1185">Reference proteome</keyword>
<proteinExistence type="predicted"/>
<evidence type="ECO:0008006" key="4">
    <source>
        <dbReference type="Google" id="ProtNLM"/>
    </source>
</evidence>
<dbReference type="PROSITE" id="PS00018">
    <property type="entry name" value="EF_HAND_1"/>
    <property type="match status" value="1"/>
</dbReference>
<organism evidence="2 3">
    <name type="scientific">Geomonas subterranea</name>
    <dbReference type="NCBI Taxonomy" id="2847989"/>
    <lineage>
        <taxon>Bacteria</taxon>
        <taxon>Pseudomonadati</taxon>
        <taxon>Thermodesulfobacteriota</taxon>
        <taxon>Desulfuromonadia</taxon>
        <taxon>Geobacterales</taxon>
        <taxon>Geobacteraceae</taxon>
        <taxon>Geomonas</taxon>
    </lineage>
</organism>
<dbReference type="Proteomes" id="UP000683559">
    <property type="component" value="Chromosome"/>
</dbReference>
<reference evidence="2 3" key="1">
    <citation type="submission" date="2021-06" db="EMBL/GenBank/DDBJ databases">
        <title>Gemonas diversity in paddy soil.</title>
        <authorList>
            <person name="Liu G."/>
        </authorList>
    </citation>
    <scope>NUCLEOTIDE SEQUENCE [LARGE SCALE GENOMIC DNA]</scope>
    <source>
        <strain evidence="2 3">RG2</strain>
    </source>
</reference>
<feature type="signal peptide" evidence="1">
    <location>
        <begin position="1"/>
        <end position="24"/>
    </location>
</feature>
<accession>A0ABX8LH07</accession>
<dbReference type="InterPro" id="IPR018247">
    <property type="entry name" value="EF_Hand_1_Ca_BS"/>
</dbReference>
<name>A0ABX8LH07_9BACT</name>
<dbReference type="RefSeq" id="WP_217287596.1">
    <property type="nucleotide sequence ID" value="NZ_CP077683.1"/>
</dbReference>
<sequence>MHPKIYTVTAITALLAACATPPVAPSSTQGANTAALYITDGNKAGFSIYQNGRMVVAPLENGYLTYRLTNRSFTIRTKFQSLRIYLAEKDAGEFRQSKKTRLNVLSSVLAGASESNSDTLFVADHTDPLSSNNSIDSYSGLKTSTGSENSYAVGNFYFLKTGKEVSLPKYAGTLFGYAWVDLNGDQKIGLDEVSKIKLLINTK</sequence>
<evidence type="ECO:0000256" key="1">
    <source>
        <dbReference type="SAM" id="SignalP"/>
    </source>
</evidence>
<dbReference type="EMBL" id="CP077683">
    <property type="protein sequence ID" value="QXE91003.1"/>
    <property type="molecule type" value="Genomic_DNA"/>
</dbReference>
<protein>
    <recommendedName>
        <fullName evidence="4">EF-hand domain-containing protein</fullName>
    </recommendedName>
</protein>